<dbReference type="Proteomes" id="UP000642748">
    <property type="component" value="Unassembled WGS sequence"/>
</dbReference>
<accession>A0A8J3VRX1</accession>
<organism evidence="3 4">
    <name type="scientific">Rugosimonospora africana</name>
    <dbReference type="NCBI Taxonomy" id="556532"/>
    <lineage>
        <taxon>Bacteria</taxon>
        <taxon>Bacillati</taxon>
        <taxon>Actinomycetota</taxon>
        <taxon>Actinomycetes</taxon>
        <taxon>Micromonosporales</taxon>
        <taxon>Micromonosporaceae</taxon>
        <taxon>Rugosimonospora</taxon>
    </lineage>
</organism>
<reference evidence="3" key="1">
    <citation type="submission" date="2021-01" db="EMBL/GenBank/DDBJ databases">
        <title>Whole genome shotgun sequence of Rugosimonospora africana NBRC 104875.</title>
        <authorList>
            <person name="Komaki H."/>
            <person name="Tamura T."/>
        </authorList>
    </citation>
    <scope>NUCLEOTIDE SEQUENCE</scope>
    <source>
        <strain evidence="3">NBRC 104875</strain>
    </source>
</reference>
<dbReference type="AlphaFoldDB" id="A0A8J3VRX1"/>
<dbReference type="InterPro" id="IPR047789">
    <property type="entry name" value="CU044_5270-like"/>
</dbReference>
<name>A0A8J3VRX1_9ACTN</name>
<evidence type="ECO:0000256" key="2">
    <source>
        <dbReference type="SAM" id="Phobius"/>
    </source>
</evidence>
<gene>
    <name evidence="3" type="ORF">Raf01_48040</name>
</gene>
<evidence type="ECO:0000313" key="3">
    <source>
        <dbReference type="EMBL" id="GIH16632.1"/>
    </source>
</evidence>
<evidence type="ECO:0000256" key="1">
    <source>
        <dbReference type="SAM" id="MobiDB-lite"/>
    </source>
</evidence>
<proteinExistence type="predicted"/>
<dbReference type="NCBIfam" id="NF038083">
    <property type="entry name" value="CU044_5270_fam"/>
    <property type="match status" value="1"/>
</dbReference>
<feature type="region of interest" description="Disordered" evidence="1">
    <location>
        <begin position="265"/>
        <end position="291"/>
    </location>
</feature>
<evidence type="ECO:0008006" key="5">
    <source>
        <dbReference type="Google" id="ProtNLM"/>
    </source>
</evidence>
<dbReference type="EMBL" id="BONZ01000045">
    <property type="protein sequence ID" value="GIH16632.1"/>
    <property type="molecule type" value="Genomic_DNA"/>
</dbReference>
<sequence length="330" mass="33523">MSPSAAPPAAVRVRVLSGGTAPTRRRARTPRLAWSLGLSAGLAVVAVGGVVWAQATPGSGTTATGPTSAQPPTSGAQVLREAALALPQSPVVPRPGQFLYTQDVSSQALGAGSVAQRHQVWASVDGSRDGVITIGPATGDGQTQTFAKPACRDGRMPEVGTNGRIIAGKYESLACHPVPAFLASLPTDPAAMLSWLSNPKAFAGEPGSATATGGKQPAGADQLVVAFNNASDLLSDYYLTAPMESAVFNALAQLPGITVQDNVTDPSGRHGIAVGPSASSTPTPGATPTTAPQAKFTQLIFDRNSHAFLGTPMFAMVRQAIVDNAGQLPS</sequence>
<protein>
    <recommendedName>
        <fullName evidence="5">CU044_5270 family protein</fullName>
    </recommendedName>
</protein>
<keyword evidence="2" id="KW-0472">Membrane</keyword>
<keyword evidence="2" id="KW-1133">Transmembrane helix</keyword>
<comment type="caution">
    <text evidence="3">The sequence shown here is derived from an EMBL/GenBank/DDBJ whole genome shotgun (WGS) entry which is preliminary data.</text>
</comment>
<feature type="region of interest" description="Disordered" evidence="1">
    <location>
        <begin position="134"/>
        <end position="154"/>
    </location>
</feature>
<evidence type="ECO:0000313" key="4">
    <source>
        <dbReference type="Proteomes" id="UP000642748"/>
    </source>
</evidence>
<feature type="transmembrane region" description="Helical" evidence="2">
    <location>
        <begin position="32"/>
        <end position="53"/>
    </location>
</feature>
<feature type="compositionally biased region" description="Low complexity" evidence="1">
    <location>
        <begin position="275"/>
        <end position="291"/>
    </location>
</feature>
<keyword evidence="4" id="KW-1185">Reference proteome</keyword>
<keyword evidence="2" id="KW-0812">Transmembrane</keyword>